<dbReference type="PROSITE" id="PS50958">
    <property type="entry name" value="SMB_2"/>
    <property type="match status" value="1"/>
</dbReference>
<name>A0A9W7T5V9_TRIRA</name>
<dbReference type="SMART" id="SM00201">
    <property type="entry name" value="SO"/>
    <property type="match status" value="1"/>
</dbReference>
<feature type="chain" id="PRO_5040903418" evidence="3">
    <location>
        <begin position="20"/>
        <end position="154"/>
    </location>
</feature>
<dbReference type="EMBL" id="JAFHDT010000101">
    <property type="protein sequence ID" value="KAI7790493.1"/>
    <property type="molecule type" value="Genomic_DNA"/>
</dbReference>
<feature type="domain" description="SMB" evidence="4">
    <location>
        <begin position="21"/>
        <end position="68"/>
    </location>
</feature>
<feature type="signal peptide" evidence="3">
    <location>
        <begin position="1"/>
        <end position="19"/>
    </location>
</feature>
<accession>A0A9W7T5V9</accession>
<keyword evidence="3" id="KW-0732">Signal</keyword>
<keyword evidence="1" id="KW-1015">Disulfide bond</keyword>
<feature type="compositionally biased region" description="Low complexity" evidence="2">
    <location>
        <begin position="73"/>
        <end position="101"/>
    </location>
</feature>
<evidence type="ECO:0000313" key="6">
    <source>
        <dbReference type="Proteomes" id="UP001059041"/>
    </source>
</evidence>
<dbReference type="Proteomes" id="UP001059041">
    <property type="component" value="Unassembled WGS sequence"/>
</dbReference>
<gene>
    <name evidence="5" type="ORF">IRJ41_012111</name>
</gene>
<feature type="region of interest" description="Disordered" evidence="2">
    <location>
        <begin position="64"/>
        <end position="127"/>
    </location>
</feature>
<keyword evidence="6" id="KW-1185">Reference proteome</keyword>
<proteinExistence type="predicted"/>
<comment type="caution">
    <text evidence="5">The sequence shown here is derived from an EMBL/GenBank/DDBJ whole genome shotgun (WGS) entry which is preliminary data.</text>
</comment>
<dbReference type="InterPro" id="IPR001212">
    <property type="entry name" value="Somatomedin_B_dom"/>
</dbReference>
<dbReference type="Gene3D" id="4.10.410.20">
    <property type="match status" value="1"/>
</dbReference>
<dbReference type="AlphaFoldDB" id="A0A9W7T5V9"/>
<organism evidence="5 6">
    <name type="scientific">Triplophysa rosa</name>
    <name type="common">Cave loach</name>
    <dbReference type="NCBI Taxonomy" id="992332"/>
    <lineage>
        <taxon>Eukaryota</taxon>
        <taxon>Metazoa</taxon>
        <taxon>Chordata</taxon>
        <taxon>Craniata</taxon>
        <taxon>Vertebrata</taxon>
        <taxon>Euteleostomi</taxon>
        <taxon>Actinopterygii</taxon>
        <taxon>Neopterygii</taxon>
        <taxon>Teleostei</taxon>
        <taxon>Ostariophysi</taxon>
        <taxon>Cypriniformes</taxon>
        <taxon>Nemacheilidae</taxon>
        <taxon>Triplophysa</taxon>
    </lineage>
</organism>
<sequence length="154" mass="17202">MKAFQSALFLLLLLQGVKSQETGSCAQPSPMCCEGQNDECYRGCYCDEACLQRNECCPDYTQTCPPPTELPYSSTTTKPTTTPRPNTPSTTTPTTPSTTTSNQPQNNLCPHRTQRPHSNCQQPQQEEPPCTSLYSLLEKYFSSIITIVQSFRNY</sequence>
<protein>
    <submittedName>
        <fullName evidence="5">Mucin-5AC-like</fullName>
    </submittedName>
</protein>
<dbReference type="OrthoDB" id="98591at2759"/>
<evidence type="ECO:0000256" key="1">
    <source>
        <dbReference type="ARBA" id="ARBA00023157"/>
    </source>
</evidence>
<evidence type="ECO:0000313" key="5">
    <source>
        <dbReference type="EMBL" id="KAI7790493.1"/>
    </source>
</evidence>
<evidence type="ECO:0000256" key="3">
    <source>
        <dbReference type="SAM" id="SignalP"/>
    </source>
</evidence>
<evidence type="ECO:0000256" key="2">
    <source>
        <dbReference type="SAM" id="MobiDB-lite"/>
    </source>
</evidence>
<dbReference type="PROSITE" id="PS00524">
    <property type="entry name" value="SMB_1"/>
    <property type="match status" value="1"/>
</dbReference>
<reference evidence="5" key="1">
    <citation type="submission" date="2021-02" db="EMBL/GenBank/DDBJ databases">
        <title>Comparative genomics reveals that relaxation of natural selection precedes convergent phenotypic evolution of cavefish.</title>
        <authorList>
            <person name="Peng Z."/>
        </authorList>
    </citation>
    <scope>NUCLEOTIDE SEQUENCE</scope>
    <source>
        <tissue evidence="5">Muscle</tissue>
    </source>
</reference>
<evidence type="ECO:0000259" key="4">
    <source>
        <dbReference type="PROSITE" id="PS50958"/>
    </source>
</evidence>